<dbReference type="CDD" id="cd02440">
    <property type="entry name" value="AdoMet_MTases"/>
    <property type="match status" value="1"/>
</dbReference>
<keyword evidence="1" id="KW-1133">Transmembrane helix</keyword>
<reference evidence="3 4" key="1">
    <citation type="submission" date="2020-06" db="EMBL/GenBank/DDBJ databases">
        <authorList>
            <person name="Li R."/>
            <person name="Bekaert M."/>
        </authorList>
    </citation>
    <scope>NUCLEOTIDE SEQUENCE [LARGE SCALE GENOMIC DNA]</scope>
    <source>
        <strain evidence="4">wild</strain>
    </source>
</reference>
<keyword evidence="4" id="KW-1185">Reference proteome</keyword>
<sequence>MRFGRRIIYVFVSVFAIIGTVYLIWLQNENSEVPKVWREKRRPKDFIDHPVFERKTSLPELSFPKLNIFKGGTENENNKIPCVKLNTWRGQTPICIFDPDIDRMISSYVKDYGTWEQDLMNETGHVLLQKPYLTFVDIGCNIGTFTLFSAKLGTRVIAVDILESALNLVHKSLLKGGLKQNVTLVLNAISDTRENVKVHVVEENPGGSYIEQNNTSDKSVDAILLDDLISLIGPGSVFLKMDIEGNEYKALKGGSRFFQVLNVEHIFMEWMLHRYSPNGKEIVHFLLRNGMLPYESLSRQTPLDLKRSYQWPDNIFWSKR</sequence>
<dbReference type="InterPro" id="IPR006342">
    <property type="entry name" value="FkbM_mtfrase"/>
</dbReference>
<evidence type="ECO:0000313" key="3">
    <source>
        <dbReference type="EMBL" id="CAC5396030.1"/>
    </source>
</evidence>
<gene>
    <name evidence="3" type="ORF">MCOR_30636</name>
</gene>
<feature type="domain" description="Methyltransferase FkbM" evidence="2">
    <location>
        <begin position="137"/>
        <end position="289"/>
    </location>
</feature>
<dbReference type="OrthoDB" id="430136at2759"/>
<dbReference type="AlphaFoldDB" id="A0A6J8CMH3"/>
<protein>
    <recommendedName>
        <fullName evidence="2">Methyltransferase FkbM domain-containing protein</fullName>
    </recommendedName>
</protein>
<dbReference type="Proteomes" id="UP000507470">
    <property type="component" value="Unassembled WGS sequence"/>
</dbReference>
<dbReference type="InterPro" id="IPR029063">
    <property type="entry name" value="SAM-dependent_MTases_sf"/>
</dbReference>
<dbReference type="PANTHER" id="PTHR34203:SF15">
    <property type="entry name" value="SLL1173 PROTEIN"/>
    <property type="match status" value="1"/>
</dbReference>
<dbReference type="InterPro" id="IPR052514">
    <property type="entry name" value="SAM-dependent_MTase"/>
</dbReference>
<organism evidence="3 4">
    <name type="scientific">Mytilus coruscus</name>
    <name type="common">Sea mussel</name>
    <dbReference type="NCBI Taxonomy" id="42192"/>
    <lineage>
        <taxon>Eukaryota</taxon>
        <taxon>Metazoa</taxon>
        <taxon>Spiralia</taxon>
        <taxon>Lophotrochozoa</taxon>
        <taxon>Mollusca</taxon>
        <taxon>Bivalvia</taxon>
        <taxon>Autobranchia</taxon>
        <taxon>Pteriomorphia</taxon>
        <taxon>Mytilida</taxon>
        <taxon>Mytiloidea</taxon>
        <taxon>Mytilidae</taxon>
        <taxon>Mytilinae</taxon>
        <taxon>Mytilus</taxon>
    </lineage>
</organism>
<evidence type="ECO:0000259" key="2">
    <source>
        <dbReference type="Pfam" id="PF05050"/>
    </source>
</evidence>
<proteinExistence type="predicted"/>
<dbReference type="Pfam" id="PF05050">
    <property type="entry name" value="Methyltransf_21"/>
    <property type="match status" value="1"/>
</dbReference>
<dbReference type="EMBL" id="CACVKT020005600">
    <property type="protein sequence ID" value="CAC5396030.1"/>
    <property type="molecule type" value="Genomic_DNA"/>
</dbReference>
<evidence type="ECO:0000256" key="1">
    <source>
        <dbReference type="SAM" id="Phobius"/>
    </source>
</evidence>
<evidence type="ECO:0000313" key="4">
    <source>
        <dbReference type="Proteomes" id="UP000507470"/>
    </source>
</evidence>
<keyword evidence="1" id="KW-0812">Transmembrane</keyword>
<keyword evidence="1" id="KW-0472">Membrane</keyword>
<dbReference type="NCBIfam" id="TIGR01444">
    <property type="entry name" value="fkbM_fam"/>
    <property type="match status" value="1"/>
</dbReference>
<feature type="transmembrane region" description="Helical" evidence="1">
    <location>
        <begin position="7"/>
        <end position="25"/>
    </location>
</feature>
<dbReference type="PANTHER" id="PTHR34203">
    <property type="entry name" value="METHYLTRANSFERASE, FKBM FAMILY PROTEIN"/>
    <property type="match status" value="1"/>
</dbReference>
<dbReference type="Gene3D" id="3.40.50.150">
    <property type="entry name" value="Vaccinia Virus protein VP39"/>
    <property type="match status" value="1"/>
</dbReference>
<name>A0A6J8CMH3_MYTCO</name>
<accession>A0A6J8CMH3</accession>
<dbReference type="SUPFAM" id="SSF53335">
    <property type="entry name" value="S-adenosyl-L-methionine-dependent methyltransferases"/>
    <property type="match status" value="1"/>
</dbReference>